<dbReference type="InterPro" id="IPR014001">
    <property type="entry name" value="Helicase_ATP-bd"/>
</dbReference>
<dbReference type="PROSITE" id="PS51192">
    <property type="entry name" value="HELICASE_ATP_BIND_1"/>
    <property type="match status" value="1"/>
</dbReference>
<dbReference type="AlphaFoldDB" id="A0A840TZJ5"/>
<protein>
    <submittedName>
        <fullName evidence="2">Type III restriction enzyme</fullName>
        <ecNumber evidence="2">3.1.21.5</ecNumber>
    </submittedName>
</protein>
<sequence>MELKSYQQDVLNDLRTYFDYLAKQGDPATSFNTYWEDRLGPYNAITRKGMRPYLKTIPGAVHLCVKVPTAGGKTFIACNALKVLFDRLPQDEPKAVVWLVPWSNLLEQTVKNLSDPNHPYRQKLNTLFNHRVDVYDKDRLLQGANFNPGVVQEQLSIFVMSFASLRARNKDDRKVYQENGQLAPFVDLLTDRSHVLGDTDESALINVIRSLSPVVVVDESHNAESDMSVDMLKALNPRCVLDLTATPKENANIVSMVSAIKLKREHMVKLPIIAYNHREKTEVIDSALHLQRNLEQMALAEQKAGGKYIRPIVLFQAQPRTGEENTTFEKLKVLLVKAGIKEEQIKIKTATINELKGVDLLSPKCPVRYIITVNALKEGWDCPFAYVLASLADRSSAVDVEQIVGRVLRQPYVTSHQHKMLNMSYVLTASLKFENTLQNIIHGLQAAGFSEKDYRAENKADELPVSAWADEQPQYSLFDRKGENTGDEIDLGKISFDPSGNSTPPQGTLAGTVLDDITNLAEEESRKTEAQMAQLANSPDDPIFKDMADKVTSYPMRSGFVAVASEWILPRFFQKIPEGGLLASLGGSVEVTRNGLLKDFKLTGNDTKVNFQALLAEVFQIDIEVGQSGESYSPSVSKIRKGSDRDVLLQHILSKPRSSQIKDISHLLRQHLGDLSPISEPDVTKYLGRVLEDLSVTEFDEILRNERRFGLVLKEKIQGFLDLYAEKNFVRWLQTGDVFMQPAWKFPATIVPGHEGPLITKSLYEREGTLNSFEHRVILGIAGLENIVFWHRNLERGKGFSINGFKSNHYPDFILLTRSGNLILLETKGDHLDNSNSAAKIRLGNSWSTNAGQRFKYFMVFEKNSLNGSHTLEEFMSLVEAL</sequence>
<dbReference type="Gene3D" id="3.40.50.300">
    <property type="entry name" value="P-loop containing nucleotide triphosphate hydrolases"/>
    <property type="match status" value="2"/>
</dbReference>
<dbReference type="InterPro" id="IPR006935">
    <property type="entry name" value="Helicase/UvrB_N"/>
</dbReference>
<dbReference type="SUPFAM" id="SSF52540">
    <property type="entry name" value="P-loop containing nucleoside triphosphate hydrolases"/>
    <property type="match status" value="2"/>
</dbReference>
<dbReference type="GO" id="GO:0005524">
    <property type="term" value="F:ATP binding"/>
    <property type="evidence" value="ECO:0007669"/>
    <property type="project" value="InterPro"/>
</dbReference>
<dbReference type="CDD" id="cd18785">
    <property type="entry name" value="SF2_C"/>
    <property type="match status" value="1"/>
</dbReference>
<organism evidence="2 3">
    <name type="scientific">Rhabdobacter roseus</name>
    <dbReference type="NCBI Taxonomy" id="1655419"/>
    <lineage>
        <taxon>Bacteria</taxon>
        <taxon>Pseudomonadati</taxon>
        <taxon>Bacteroidota</taxon>
        <taxon>Cytophagia</taxon>
        <taxon>Cytophagales</taxon>
        <taxon>Cytophagaceae</taxon>
        <taxon>Rhabdobacter</taxon>
    </lineage>
</organism>
<dbReference type="GO" id="GO:0015668">
    <property type="term" value="F:type III site-specific deoxyribonuclease activity"/>
    <property type="evidence" value="ECO:0007669"/>
    <property type="project" value="UniProtKB-EC"/>
</dbReference>
<keyword evidence="3" id="KW-1185">Reference proteome</keyword>
<evidence type="ECO:0000313" key="3">
    <source>
        <dbReference type="Proteomes" id="UP000557307"/>
    </source>
</evidence>
<dbReference type="RefSeq" id="WP_184178771.1">
    <property type="nucleotide sequence ID" value="NZ_JACHGF010000013.1"/>
</dbReference>
<gene>
    <name evidence="2" type="ORF">HNQ92_005214</name>
</gene>
<dbReference type="Proteomes" id="UP000557307">
    <property type="component" value="Unassembled WGS sequence"/>
</dbReference>
<evidence type="ECO:0000259" key="1">
    <source>
        <dbReference type="PROSITE" id="PS51192"/>
    </source>
</evidence>
<dbReference type="InterPro" id="IPR027417">
    <property type="entry name" value="P-loop_NTPase"/>
</dbReference>
<reference evidence="2 3" key="1">
    <citation type="submission" date="2020-08" db="EMBL/GenBank/DDBJ databases">
        <title>Genomic Encyclopedia of Type Strains, Phase IV (KMG-IV): sequencing the most valuable type-strain genomes for metagenomic binning, comparative biology and taxonomic classification.</title>
        <authorList>
            <person name="Goeker M."/>
        </authorList>
    </citation>
    <scope>NUCLEOTIDE SEQUENCE [LARGE SCALE GENOMIC DNA]</scope>
    <source>
        <strain evidence="2 3">DSM 105074</strain>
    </source>
</reference>
<keyword evidence="2" id="KW-0378">Hydrolase</keyword>
<accession>A0A840TZJ5</accession>
<proteinExistence type="predicted"/>
<feature type="domain" description="Helicase ATP-binding" evidence="1">
    <location>
        <begin position="54"/>
        <end position="265"/>
    </location>
</feature>
<dbReference type="EMBL" id="JACHGF010000013">
    <property type="protein sequence ID" value="MBB5287052.1"/>
    <property type="molecule type" value="Genomic_DNA"/>
</dbReference>
<dbReference type="GO" id="GO:0003677">
    <property type="term" value="F:DNA binding"/>
    <property type="evidence" value="ECO:0007669"/>
    <property type="project" value="InterPro"/>
</dbReference>
<name>A0A840TZJ5_9BACT</name>
<evidence type="ECO:0000313" key="2">
    <source>
        <dbReference type="EMBL" id="MBB5287052.1"/>
    </source>
</evidence>
<dbReference type="Pfam" id="PF04851">
    <property type="entry name" value="ResIII"/>
    <property type="match status" value="1"/>
</dbReference>
<dbReference type="EC" id="3.1.21.5" evidence="2"/>
<comment type="caution">
    <text evidence="2">The sequence shown here is derived from an EMBL/GenBank/DDBJ whole genome shotgun (WGS) entry which is preliminary data.</text>
</comment>